<evidence type="ECO:0000313" key="2">
    <source>
        <dbReference type="Proteomes" id="UP000324222"/>
    </source>
</evidence>
<dbReference type="EMBL" id="VSRR010046099">
    <property type="protein sequence ID" value="MPC77544.1"/>
    <property type="molecule type" value="Genomic_DNA"/>
</dbReference>
<evidence type="ECO:0000313" key="1">
    <source>
        <dbReference type="EMBL" id="MPC77544.1"/>
    </source>
</evidence>
<dbReference type="AlphaFoldDB" id="A0A5B7I9X9"/>
<organism evidence="1 2">
    <name type="scientific">Portunus trituberculatus</name>
    <name type="common">Swimming crab</name>
    <name type="synonym">Neptunus trituberculatus</name>
    <dbReference type="NCBI Taxonomy" id="210409"/>
    <lineage>
        <taxon>Eukaryota</taxon>
        <taxon>Metazoa</taxon>
        <taxon>Ecdysozoa</taxon>
        <taxon>Arthropoda</taxon>
        <taxon>Crustacea</taxon>
        <taxon>Multicrustacea</taxon>
        <taxon>Malacostraca</taxon>
        <taxon>Eumalacostraca</taxon>
        <taxon>Eucarida</taxon>
        <taxon>Decapoda</taxon>
        <taxon>Pleocyemata</taxon>
        <taxon>Brachyura</taxon>
        <taxon>Eubrachyura</taxon>
        <taxon>Portunoidea</taxon>
        <taxon>Portunidae</taxon>
        <taxon>Portuninae</taxon>
        <taxon>Portunus</taxon>
    </lineage>
</organism>
<proteinExistence type="predicted"/>
<accession>A0A5B7I9X9</accession>
<keyword evidence="2" id="KW-1185">Reference proteome</keyword>
<dbReference type="Proteomes" id="UP000324222">
    <property type="component" value="Unassembled WGS sequence"/>
</dbReference>
<gene>
    <name evidence="1" type="ORF">E2C01_072001</name>
</gene>
<name>A0A5B7I9X9_PORTR</name>
<sequence length="132" mass="14650">MDVFARTHSFTDPQFQARSCACRAYIVNSFAGSPLDFSKFFPVHGCLDSSLVVFSGSQQVKERRKPISTSMCWVGGSPLDLHQDSVPEWSPECNSRFHEQEGSGLSHRVDITSEVVQRPLMLVGVAIYGQPI</sequence>
<protein>
    <submittedName>
        <fullName evidence="1">Uncharacterized protein</fullName>
    </submittedName>
</protein>
<comment type="caution">
    <text evidence="1">The sequence shown here is derived from an EMBL/GenBank/DDBJ whole genome shotgun (WGS) entry which is preliminary data.</text>
</comment>
<reference evidence="1" key="1">
    <citation type="submission" date="2019-05" db="EMBL/GenBank/DDBJ databases">
        <title>Another draft genome of Portunus trituberculatus and its Hox gene families provides insights of decapod evolution.</title>
        <authorList>
            <person name="Jeong J.-H."/>
            <person name="Song I."/>
            <person name="Kim S."/>
            <person name="Choi T."/>
            <person name="Kim D."/>
            <person name="Ryu S."/>
            <person name="Kim W."/>
        </authorList>
    </citation>
    <scope>NUCLEOTIDE SEQUENCE [LARGE SCALE GENOMIC DNA]</scope>
    <source>
        <tissue evidence="1">Muscle</tissue>
    </source>
</reference>